<evidence type="ECO:0000256" key="2">
    <source>
        <dbReference type="SAM" id="Phobius"/>
    </source>
</evidence>
<dbReference type="Proteomes" id="UP001497512">
    <property type="component" value="Chromosome 5"/>
</dbReference>
<proteinExistence type="inferred from homology"/>
<feature type="transmembrane region" description="Helical" evidence="2">
    <location>
        <begin position="281"/>
        <end position="301"/>
    </location>
</feature>
<keyword evidence="2" id="KW-0812">Transmembrane</keyword>
<dbReference type="Pfam" id="PF00106">
    <property type="entry name" value="adh_short"/>
    <property type="match status" value="1"/>
</dbReference>
<dbReference type="SUPFAM" id="SSF51735">
    <property type="entry name" value="NAD(P)-binding Rossmann-fold domains"/>
    <property type="match status" value="1"/>
</dbReference>
<dbReference type="InterPro" id="IPR002347">
    <property type="entry name" value="SDR_fam"/>
</dbReference>
<dbReference type="InterPro" id="IPR020904">
    <property type="entry name" value="Sc_DH/Rdtase_CS"/>
</dbReference>
<keyword evidence="2" id="KW-1133">Transmembrane helix</keyword>
<keyword evidence="4" id="KW-1185">Reference proteome</keyword>
<protein>
    <submittedName>
        <fullName evidence="3">Uncharacterized protein</fullName>
    </submittedName>
</protein>
<evidence type="ECO:0000313" key="3">
    <source>
        <dbReference type="EMBL" id="CAK9225498.1"/>
    </source>
</evidence>
<dbReference type="PANTHER" id="PTHR43550">
    <property type="entry name" value="3-KETODIHYDROSPHINGOSINE REDUCTASE"/>
    <property type="match status" value="1"/>
</dbReference>
<evidence type="ECO:0000313" key="4">
    <source>
        <dbReference type="Proteomes" id="UP001497512"/>
    </source>
</evidence>
<reference evidence="3" key="1">
    <citation type="submission" date="2024-02" db="EMBL/GenBank/DDBJ databases">
        <authorList>
            <consortium name="ELIXIR-Norway"/>
            <consortium name="Elixir Norway"/>
        </authorList>
    </citation>
    <scope>NUCLEOTIDE SEQUENCE</scope>
</reference>
<accession>A0ABP0URE4</accession>
<sequence>MKKPKSDRNFIPSLSGKHVLITGASTGIGLSLSKKSLQEGAFVTLVARKSDKLEEAARFLIKEVQCSPNRILTKVSDVGDYAAIARVIEEALTWRPIDVLICNAGITRSGFFEDVSVEDLNAVVQTNLLGTVYPVHAALPSLKERSRSHPVAIVFIGSLASLAWLYGSSVYTGTKHAVKGIAESLAMELVPFNMRVNLVCPGFVESAFLDDVSTDPELVEGMRWTCLYDRRRAESADEVAKTSIAGIKAGSFLITTTPYLGSLLAVLTRGFIPSESFATNFLEAIACFTFRLITVLVTIGMKWQLIKIHRKNNRP</sequence>
<comment type="similarity">
    <text evidence="1">Belongs to the short-chain dehydrogenases/reductases (SDR) family.</text>
</comment>
<gene>
    <name evidence="3" type="ORF">CSSPTR1EN2_LOCUS17612</name>
</gene>
<name>A0ABP0URE4_9BRYO</name>
<feature type="transmembrane region" description="Helical" evidence="2">
    <location>
        <begin position="150"/>
        <end position="167"/>
    </location>
</feature>
<dbReference type="PANTHER" id="PTHR43550:SF12">
    <property type="entry name" value="3-DEHYDROSPHINGANINE REDUCTASE"/>
    <property type="match status" value="1"/>
</dbReference>
<dbReference type="PRINTS" id="PR00080">
    <property type="entry name" value="SDRFAMILY"/>
</dbReference>
<dbReference type="PRINTS" id="PR00081">
    <property type="entry name" value="GDHRDH"/>
</dbReference>
<dbReference type="PROSITE" id="PS00061">
    <property type="entry name" value="ADH_SHORT"/>
    <property type="match status" value="1"/>
</dbReference>
<dbReference type="EMBL" id="OZ019897">
    <property type="protein sequence ID" value="CAK9225498.1"/>
    <property type="molecule type" value="Genomic_DNA"/>
</dbReference>
<dbReference type="Gene3D" id="3.40.50.720">
    <property type="entry name" value="NAD(P)-binding Rossmann-like Domain"/>
    <property type="match status" value="1"/>
</dbReference>
<keyword evidence="2" id="KW-0472">Membrane</keyword>
<dbReference type="InterPro" id="IPR036291">
    <property type="entry name" value="NAD(P)-bd_dom_sf"/>
</dbReference>
<evidence type="ECO:0000256" key="1">
    <source>
        <dbReference type="RuleBase" id="RU000363"/>
    </source>
</evidence>
<organism evidence="3 4">
    <name type="scientific">Sphagnum troendelagicum</name>
    <dbReference type="NCBI Taxonomy" id="128251"/>
    <lineage>
        <taxon>Eukaryota</taxon>
        <taxon>Viridiplantae</taxon>
        <taxon>Streptophyta</taxon>
        <taxon>Embryophyta</taxon>
        <taxon>Bryophyta</taxon>
        <taxon>Sphagnophytina</taxon>
        <taxon>Sphagnopsida</taxon>
        <taxon>Sphagnales</taxon>
        <taxon>Sphagnaceae</taxon>
        <taxon>Sphagnum</taxon>
    </lineage>
</organism>